<gene>
    <name evidence="1" type="ORF">H3H32_03695</name>
</gene>
<dbReference type="KEGG" id="sfol:H3H32_03695"/>
<dbReference type="Proteomes" id="UP000515369">
    <property type="component" value="Chromosome"/>
</dbReference>
<evidence type="ECO:0000313" key="1">
    <source>
        <dbReference type="EMBL" id="QMW04072.1"/>
    </source>
</evidence>
<evidence type="ECO:0000313" key="2">
    <source>
        <dbReference type="Proteomes" id="UP000515369"/>
    </source>
</evidence>
<name>A0A7G5GYY0_9BACT</name>
<dbReference type="EMBL" id="CP059732">
    <property type="protein sequence ID" value="QMW04072.1"/>
    <property type="molecule type" value="Genomic_DNA"/>
</dbReference>
<dbReference type="RefSeq" id="WP_182461328.1">
    <property type="nucleotide sequence ID" value="NZ_CP059732.1"/>
</dbReference>
<keyword evidence="2" id="KW-1185">Reference proteome</keyword>
<dbReference type="AlphaFoldDB" id="A0A7G5GYY0"/>
<reference evidence="1 2" key="1">
    <citation type="submission" date="2020-07" db="EMBL/GenBank/DDBJ databases">
        <title>Spirosoma foliorum sp. nov., isolated from the leaves on the Nejang mountain Korea, Republic of.</title>
        <authorList>
            <person name="Ho H."/>
            <person name="Lee Y.-J."/>
            <person name="Nurcahyanto D.-A."/>
            <person name="Kim S.-G."/>
        </authorList>
    </citation>
    <scope>NUCLEOTIDE SEQUENCE [LARGE SCALE GENOMIC DNA]</scope>
    <source>
        <strain evidence="1 2">PL0136</strain>
    </source>
</reference>
<proteinExistence type="predicted"/>
<accession>A0A7G5GYY0</accession>
<sequence length="473" mass="52014">MSLQIRINGEEMDLAPNMSTELELLNPYLTFEDVLTSKATIPALPITGKNRIILGFPEQLQNDAVGLRYECEKYYNGQLLQQGVAILTEASDSYTFQVVQALGELFGDLHTTPLSEVDFGSISLPATLLPVVQQFGPGMEVRNVAAFPTILNPDYYGSNGASISYSGKVNEYTAGAYTAAEPKVPMPFLMEVIKRFFELTGVSISGSFLAHTELQKLLFYNTRALDGSYTLILSQHLPALTMPVLLLELRKLFGLAMLIDPAEKSIKLDFLGDFLGNTATKDWSEKAVKTYKKRPELNRRLLLSSVVDGGDGLAKDNPPELADYLTPVLDEETGTTPISCQLSTLLTDATTGLAITKQAGRTAQFSQLTSNFSPRLLFWNGLTAGLPVATAKSGGYSLYWTGADGLAARFWPAVEAMRKRMYYLERQMDLNEVDLATLDWSQKVHINGVDYLVARIQVALPIKQAAQVLLLRA</sequence>
<organism evidence="1 2">
    <name type="scientific">Spirosoma foliorum</name>
    <dbReference type="NCBI Taxonomy" id="2710596"/>
    <lineage>
        <taxon>Bacteria</taxon>
        <taxon>Pseudomonadati</taxon>
        <taxon>Bacteroidota</taxon>
        <taxon>Cytophagia</taxon>
        <taxon>Cytophagales</taxon>
        <taxon>Cytophagaceae</taxon>
        <taxon>Spirosoma</taxon>
    </lineage>
</organism>
<protein>
    <submittedName>
        <fullName evidence="1">Uncharacterized protein</fullName>
    </submittedName>
</protein>